<feature type="non-terminal residue" evidence="2">
    <location>
        <position position="1"/>
    </location>
</feature>
<name>A0A7L1XPL1_9AVES</name>
<protein>
    <submittedName>
        <fullName evidence="2">SRGN protein</fullName>
    </submittedName>
</protein>
<dbReference type="AlphaFoldDB" id="A0A7L1XPL1"/>
<organism evidence="2 3">
    <name type="scientific">Thinocorus orbignyianus</name>
    <dbReference type="NCBI Taxonomy" id="161742"/>
    <lineage>
        <taxon>Eukaryota</taxon>
        <taxon>Metazoa</taxon>
        <taxon>Chordata</taxon>
        <taxon>Craniata</taxon>
        <taxon>Vertebrata</taxon>
        <taxon>Euteleostomi</taxon>
        <taxon>Archelosauria</taxon>
        <taxon>Archosauria</taxon>
        <taxon>Dinosauria</taxon>
        <taxon>Saurischia</taxon>
        <taxon>Theropoda</taxon>
        <taxon>Coelurosauria</taxon>
        <taxon>Aves</taxon>
        <taxon>Neognathae</taxon>
        <taxon>Neoaves</taxon>
        <taxon>Aequornithes</taxon>
        <taxon>Ciconiiformes</taxon>
        <taxon>Thinocoridae</taxon>
        <taxon>Thinocorus</taxon>
    </lineage>
</organism>
<evidence type="ECO:0000256" key="1">
    <source>
        <dbReference type="SAM" id="MobiDB-lite"/>
    </source>
</evidence>
<evidence type="ECO:0000313" key="3">
    <source>
        <dbReference type="Proteomes" id="UP000565698"/>
    </source>
</evidence>
<accession>A0A7L1XPL1</accession>
<evidence type="ECO:0000313" key="2">
    <source>
        <dbReference type="EMBL" id="NXP12221.1"/>
    </source>
</evidence>
<dbReference type="InterPro" id="IPR007455">
    <property type="entry name" value="Serglycin"/>
</dbReference>
<proteinExistence type="predicted"/>
<comment type="caution">
    <text evidence="2">The sequence shown here is derived from an EMBL/GenBank/DDBJ whole genome shotgun (WGS) entry which is preliminary data.</text>
</comment>
<feature type="non-terminal residue" evidence="2">
    <location>
        <position position="79"/>
    </location>
</feature>
<keyword evidence="3" id="KW-1185">Reference proteome</keyword>
<gene>
    <name evidence="2" type="primary">Srgn</name>
    <name evidence="2" type="ORF">THIORB_R01575</name>
</gene>
<feature type="region of interest" description="Disordered" evidence="1">
    <location>
        <begin position="60"/>
        <end position="79"/>
    </location>
</feature>
<sequence length="79" mass="8588">APMQKASDKRVRCQPDAWSTNCIKENQPWFSLPTGGANRILPPDPSPRKTQQDLNVIFPLSDEEPGSGSYAAMAVETGS</sequence>
<dbReference type="EMBL" id="VXBW01006225">
    <property type="protein sequence ID" value="NXP12221.1"/>
    <property type="molecule type" value="Genomic_DNA"/>
</dbReference>
<reference evidence="2 3" key="1">
    <citation type="submission" date="2019-09" db="EMBL/GenBank/DDBJ databases">
        <title>Bird 10,000 Genomes (B10K) Project - Family phase.</title>
        <authorList>
            <person name="Zhang G."/>
        </authorList>
    </citation>
    <scope>NUCLEOTIDE SEQUENCE [LARGE SCALE GENOMIC DNA]</scope>
    <source>
        <strain evidence="2">B10K-DU-002-47</strain>
        <tissue evidence="2">Muscle</tissue>
    </source>
</reference>
<dbReference type="OrthoDB" id="9884289at2759"/>
<dbReference type="Pfam" id="PF04360">
    <property type="entry name" value="Serglycin"/>
    <property type="match status" value="1"/>
</dbReference>
<dbReference type="Proteomes" id="UP000565698">
    <property type="component" value="Unassembled WGS sequence"/>
</dbReference>